<accession>A0A8R2QRM5</accession>
<name>A0A8R2QRM5_BOMMO</name>
<evidence type="ECO:0000313" key="2">
    <source>
        <dbReference type="Proteomes" id="UP000005204"/>
    </source>
</evidence>
<reference evidence="2" key="1">
    <citation type="journal article" date="2008" name="Insect Biochem. Mol. Biol.">
        <title>The genome of a lepidopteran model insect, the silkworm Bombyx mori.</title>
        <authorList>
            <consortium name="International Silkworm Genome Consortium"/>
        </authorList>
    </citation>
    <scope>NUCLEOTIDE SEQUENCE [LARGE SCALE GENOMIC DNA]</scope>
    <source>
        <strain evidence="2">p50T</strain>
    </source>
</reference>
<dbReference type="Proteomes" id="UP000005204">
    <property type="component" value="Unassembled WGS sequence"/>
</dbReference>
<organism evidence="1 2">
    <name type="scientific">Bombyx mori</name>
    <name type="common">Silk moth</name>
    <dbReference type="NCBI Taxonomy" id="7091"/>
    <lineage>
        <taxon>Eukaryota</taxon>
        <taxon>Metazoa</taxon>
        <taxon>Ecdysozoa</taxon>
        <taxon>Arthropoda</taxon>
        <taxon>Hexapoda</taxon>
        <taxon>Insecta</taxon>
        <taxon>Pterygota</taxon>
        <taxon>Neoptera</taxon>
        <taxon>Endopterygota</taxon>
        <taxon>Lepidoptera</taxon>
        <taxon>Glossata</taxon>
        <taxon>Ditrysia</taxon>
        <taxon>Bombycoidea</taxon>
        <taxon>Bombycidae</taxon>
        <taxon>Bombycinae</taxon>
        <taxon>Bombyx</taxon>
    </lineage>
</organism>
<dbReference type="EnsemblMetazoa" id="XM_038011182.1">
    <property type="protein sequence ID" value="XP_037867110.1"/>
    <property type="gene ID" value="LOC105842209"/>
</dbReference>
<sequence>MAHDVDYNFGDSYNTENTYIDNHWTNGYAASSIDTHVLQGIKCRQEKPTDLRYQTQNTFNVGNIINKCSENKRYKSNNVMKHKKLSSKMKASSFSYRAPKCSMRIAELAIPAKRRCLETWRENYDKLSIFAVERLRKYVMDEYPIVRIPDAIRSFKHASSLKRSYRRKHCNKTKPIKNSQKNKTKLLCKLFSRRIAHILINPPDVSLCSRLEKLLNVVTEELKIINKKSLISTNINNKILTGASKKVTLWIDSILEESSLKLLEEDLRELEEQEGPVLDFIDILMENVLKACKPEQLDSDHSDLSFKTFETGSQDEDPSSQSFPLEIEQSASVMSNVVEELVDNSTDLQSLHLTEIVPNHNQDNEITILSHDDDIVNELSKEINNIIDSIALQIFQNGPLQNITDNKKMDINNVTNIHTVTTGNVGDDIDGVPEAVEINEHKQETLIIDNAVSDNENISVPDDKSDLEKSYRGQQNVQIVIESDEDENEIKYNVDDENKPNVPNYLFNERFSEERNKKVKFTRPNKVTKTIGLTQVVHSDTSLLGNIILNEEKLSLPASLNSFKLDLHFSAPNEHLLSDADEFWPADIVSPTLKPSASVCKSITSLGKIMEFEEQSLLTSDPSEENLEHKVTEGEQTFSISPKSELPTKTGHIFNVNTLSDSFPRLIRQFVNLEYGVNEQLDTETNHDNKMDKALDEKDNNVGIGSEFQKSLDPTSNVTATLEDIRDLKKTSEIENDINEVKKNIDNVPFVDLNIESKNITNVVNIAQNNVHYHHGERTNIKREFDIKTWCTELEQGYKNLELWNLWISNACEAVLQIKKIEDSIRLCPIRSQQYWRNLKANIDKDATMWLKFNKQIQNKAYLMSNNNKKRVLKTNCKCKNSKLKSYKYFI</sequence>
<evidence type="ECO:0000313" key="1">
    <source>
        <dbReference type="EnsemblMetazoa" id="XP_037867110.1"/>
    </source>
</evidence>
<protein>
    <submittedName>
        <fullName evidence="1">Uncharacterized protein</fullName>
    </submittedName>
</protein>
<proteinExistence type="predicted"/>
<reference evidence="1" key="2">
    <citation type="submission" date="2022-06" db="UniProtKB">
        <authorList>
            <consortium name="EnsemblMetazoa"/>
        </authorList>
    </citation>
    <scope>IDENTIFICATION</scope>
    <source>
        <strain evidence="1">p50T (Dazao)</strain>
    </source>
</reference>
<keyword evidence="2" id="KW-1185">Reference proteome</keyword>
<dbReference type="AlphaFoldDB" id="A0A8R2QRM5"/>